<protein>
    <submittedName>
        <fullName evidence="1">Uncharacterized protein</fullName>
    </submittedName>
</protein>
<comment type="caution">
    <text evidence="1">The sequence shown here is derived from an EMBL/GenBank/DDBJ whole genome shotgun (WGS) entry which is preliminary data.</text>
</comment>
<dbReference type="AlphaFoldDB" id="A0A9P6AMM2"/>
<name>A0A9P6AMM2_9AGAM</name>
<accession>A0A9P6AMM2</accession>
<evidence type="ECO:0000313" key="1">
    <source>
        <dbReference type="EMBL" id="KAF9508587.1"/>
    </source>
</evidence>
<evidence type="ECO:0000313" key="2">
    <source>
        <dbReference type="Proteomes" id="UP000886523"/>
    </source>
</evidence>
<sequence>MILQSWLLTQGGENKMLHIRSRRGPQAFLARDDREEAKAIFLQSSFFNVWVPGALNLYVKYGLVDIPPSEGAGCDSK</sequence>
<keyword evidence="2" id="KW-1185">Reference proteome</keyword>
<reference evidence="1" key="1">
    <citation type="journal article" date="2020" name="Nat. Commun.">
        <title>Large-scale genome sequencing of mycorrhizal fungi provides insights into the early evolution of symbiotic traits.</title>
        <authorList>
            <person name="Miyauchi S."/>
            <person name="Kiss E."/>
            <person name="Kuo A."/>
            <person name="Drula E."/>
            <person name="Kohler A."/>
            <person name="Sanchez-Garcia M."/>
            <person name="Morin E."/>
            <person name="Andreopoulos B."/>
            <person name="Barry K.W."/>
            <person name="Bonito G."/>
            <person name="Buee M."/>
            <person name="Carver A."/>
            <person name="Chen C."/>
            <person name="Cichocki N."/>
            <person name="Clum A."/>
            <person name="Culley D."/>
            <person name="Crous P.W."/>
            <person name="Fauchery L."/>
            <person name="Girlanda M."/>
            <person name="Hayes R.D."/>
            <person name="Keri Z."/>
            <person name="LaButti K."/>
            <person name="Lipzen A."/>
            <person name="Lombard V."/>
            <person name="Magnuson J."/>
            <person name="Maillard F."/>
            <person name="Murat C."/>
            <person name="Nolan M."/>
            <person name="Ohm R.A."/>
            <person name="Pangilinan J."/>
            <person name="Pereira M.F."/>
            <person name="Perotto S."/>
            <person name="Peter M."/>
            <person name="Pfister S."/>
            <person name="Riley R."/>
            <person name="Sitrit Y."/>
            <person name="Stielow J.B."/>
            <person name="Szollosi G."/>
            <person name="Zifcakova L."/>
            <person name="Stursova M."/>
            <person name="Spatafora J.W."/>
            <person name="Tedersoo L."/>
            <person name="Vaario L.M."/>
            <person name="Yamada A."/>
            <person name="Yan M."/>
            <person name="Wang P."/>
            <person name="Xu J."/>
            <person name="Bruns T."/>
            <person name="Baldrian P."/>
            <person name="Vilgalys R."/>
            <person name="Dunand C."/>
            <person name="Henrissat B."/>
            <person name="Grigoriev I.V."/>
            <person name="Hibbett D."/>
            <person name="Nagy L.G."/>
            <person name="Martin F.M."/>
        </authorList>
    </citation>
    <scope>NUCLEOTIDE SEQUENCE</scope>
    <source>
        <strain evidence="1">UP504</strain>
    </source>
</reference>
<organism evidence="1 2">
    <name type="scientific">Hydnum rufescens UP504</name>
    <dbReference type="NCBI Taxonomy" id="1448309"/>
    <lineage>
        <taxon>Eukaryota</taxon>
        <taxon>Fungi</taxon>
        <taxon>Dikarya</taxon>
        <taxon>Basidiomycota</taxon>
        <taxon>Agaricomycotina</taxon>
        <taxon>Agaricomycetes</taxon>
        <taxon>Cantharellales</taxon>
        <taxon>Hydnaceae</taxon>
        <taxon>Hydnum</taxon>
    </lineage>
</organism>
<dbReference type="OrthoDB" id="94039at2759"/>
<dbReference type="Proteomes" id="UP000886523">
    <property type="component" value="Unassembled WGS sequence"/>
</dbReference>
<gene>
    <name evidence="1" type="ORF">BS47DRAFT_214581</name>
</gene>
<dbReference type="EMBL" id="MU129055">
    <property type="protein sequence ID" value="KAF9508587.1"/>
    <property type="molecule type" value="Genomic_DNA"/>
</dbReference>
<proteinExistence type="predicted"/>